<evidence type="ECO:0000256" key="5">
    <source>
        <dbReference type="PROSITE-ProRule" id="PRU00288"/>
    </source>
</evidence>
<dbReference type="InterPro" id="IPR038508">
    <property type="entry name" value="ArfGAP_dom_sf"/>
</dbReference>
<dbReference type="SUPFAM" id="SSF57863">
    <property type="entry name" value="ArfGap/RecO-like zinc finger"/>
    <property type="match status" value="1"/>
</dbReference>
<reference evidence="8 9" key="1">
    <citation type="submission" date="2015-04" db="EMBL/GenBank/DDBJ databases">
        <title>Complete genome sequence of Schizopora paradoxa KUC8140, a cosmopolitan wood degrader in East Asia.</title>
        <authorList>
            <consortium name="DOE Joint Genome Institute"/>
            <person name="Min B."/>
            <person name="Park H."/>
            <person name="Jang Y."/>
            <person name="Kim J.-J."/>
            <person name="Kim K.H."/>
            <person name="Pangilinan J."/>
            <person name="Lipzen A."/>
            <person name="Riley R."/>
            <person name="Grigoriev I.V."/>
            <person name="Spatafora J.W."/>
            <person name="Choi I.-G."/>
        </authorList>
    </citation>
    <scope>NUCLEOTIDE SEQUENCE [LARGE SCALE GENOMIC DNA]</scope>
    <source>
        <strain evidence="8 9">KUC8140</strain>
    </source>
</reference>
<keyword evidence="4" id="KW-0862">Zinc</keyword>
<feature type="compositionally biased region" description="Low complexity" evidence="6">
    <location>
        <begin position="406"/>
        <end position="430"/>
    </location>
</feature>
<sequence>MDQATAKKELQELIKREDLKNKTCIDCGNPNPQWASVSFAIFICLQCAGLHRGFGVHISFVRSVSMDSWQKEQIERMKIGGNEPFRQFMQSYVPADQGGYTEGMAIYDKYHCWAASQYKEKLNATLEGKSFTPSSPPPDFGTPRSGSESPSLGSSAQGLRKSRTSQRNATGSNLRQNSASPASFTNSPTLGGSNSQELKISESQKAANDAYFERLGSANNSRSADLAPSQGGRYQGFGNTPSPSQGSQNPSYGLSSAAVPSFSELQENPSAALSKGWSLFSAAISGATRAVSENVIQPGLEKARDPNLHASVRGYVGEASKRVGAVSAAANQTIKAQLGVDVAENVGGWMDTVKDRAGVSRDYEGYGALNAQGGHDDDDWKKYDDDNFYNDFEDGHHKDEQQNAFSSSSTTSTATAAANPSKASTTTPAAKKADDWDEWDNF</sequence>
<dbReference type="EMBL" id="KQ085923">
    <property type="protein sequence ID" value="KLO15913.1"/>
    <property type="molecule type" value="Genomic_DNA"/>
</dbReference>
<dbReference type="GO" id="GO:0030100">
    <property type="term" value="P:regulation of endocytosis"/>
    <property type="evidence" value="ECO:0007669"/>
    <property type="project" value="TreeGrafter"/>
</dbReference>
<feature type="compositionally biased region" description="Low complexity" evidence="6">
    <location>
        <begin position="145"/>
        <end position="158"/>
    </location>
</feature>
<dbReference type="AlphaFoldDB" id="A0A0H2S2D3"/>
<dbReference type="PROSITE" id="PS50115">
    <property type="entry name" value="ARFGAP"/>
    <property type="match status" value="1"/>
</dbReference>
<name>A0A0H2S2D3_9AGAM</name>
<dbReference type="CDD" id="cd08830">
    <property type="entry name" value="ArfGap_ArfGap1"/>
    <property type="match status" value="1"/>
</dbReference>
<feature type="region of interest" description="Disordered" evidence="6">
    <location>
        <begin position="219"/>
        <end position="255"/>
    </location>
</feature>
<evidence type="ECO:0000256" key="4">
    <source>
        <dbReference type="ARBA" id="ARBA00022833"/>
    </source>
</evidence>
<feature type="compositionally biased region" description="Basic and acidic residues" evidence="6">
    <location>
        <begin position="374"/>
        <end position="385"/>
    </location>
</feature>
<dbReference type="GO" id="GO:0005096">
    <property type="term" value="F:GTPase activator activity"/>
    <property type="evidence" value="ECO:0007669"/>
    <property type="project" value="UniProtKB-KW"/>
</dbReference>
<keyword evidence="3 5" id="KW-0863">Zinc-finger</keyword>
<keyword evidence="2" id="KW-0479">Metal-binding</keyword>
<gene>
    <name evidence="8" type="ORF">SCHPADRAFT_848967</name>
</gene>
<evidence type="ECO:0000256" key="2">
    <source>
        <dbReference type="ARBA" id="ARBA00022723"/>
    </source>
</evidence>
<evidence type="ECO:0000256" key="6">
    <source>
        <dbReference type="SAM" id="MobiDB-lite"/>
    </source>
</evidence>
<protein>
    <submittedName>
        <fullName evidence="8">ArfGap-domain-containing protein</fullName>
    </submittedName>
</protein>
<dbReference type="GO" id="GO:0000139">
    <property type="term" value="C:Golgi membrane"/>
    <property type="evidence" value="ECO:0007669"/>
    <property type="project" value="TreeGrafter"/>
</dbReference>
<dbReference type="STRING" id="27342.A0A0H2S2D3"/>
<dbReference type="InterPro" id="IPR001164">
    <property type="entry name" value="ArfGAP_dom"/>
</dbReference>
<feature type="region of interest" description="Disordered" evidence="6">
    <location>
        <begin position="374"/>
        <end position="442"/>
    </location>
</feature>
<dbReference type="Proteomes" id="UP000053477">
    <property type="component" value="Unassembled WGS sequence"/>
</dbReference>
<dbReference type="Pfam" id="PF01412">
    <property type="entry name" value="ArfGap"/>
    <property type="match status" value="1"/>
</dbReference>
<dbReference type="FunCoup" id="A0A0H2S2D3">
    <property type="interactions" value="313"/>
</dbReference>
<feature type="domain" description="Arf-GAP" evidence="7">
    <location>
        <begin position="8"/>
        <end position="131"/>
    </location>
</feature>
<feature type="compositionally biased region" description="Polar residues" evidence="6">
    <location>
        <begin position="237"/>
        <end position="254"/>
    </location>
</feature>
<keyword evidence="9" id="KW-1185">Reference proteome</keyword>
<dbReference type="GO" id="GO:0008270">
    <property type="term" value="F:zinc ion binding"/>
    <property type="evidence" value="ECO:0007669"/>
    <property type="project" value="UniProtKB-KW"/>
</dbReference>
<dbReference type="FunFam" id="1.10.220.150:FF:000014">
    <property type="entry name" value="ADP-ribosylation factor GTPase-activating protein"/>
    <property type="match status" value="1"/>
</dbReference>
<evidence type="ECO:0000256" key="3">
    <source>
        <dbReference type="ARBA" id="ARBA00022771"/>
    </source>
</evidence>
<proteinExistence type="predicted"/>
<dbReference type="OrthoDB" id="983479at2759"/>
<accession>A0A0H2S2D3</accession>
<dbReference type="InterPro" id="IPR037278">
    <property type="entry name" value="ARFGAP/RecO"/>
</dbReference>
<feature type="compositionally biased region" description="Polar residues" evidence="6">
    <location>
        <begin position="165"/>
        <end position="197"/>
    </location>
</feature>
<dbReference type="InParanoid" id="A0A0H2S2D3"/>
<evidence type="ECO:0000259" key="7">
    <source>
        <dbReference type="PROSITE" id="PS50115"/>
    </source>
</evidence>
<evidence type="ECO:0000313" key="9">
    <source>
        <dbReference type="Proteomes" id="UP000053477"/>
    </source>
</evidence>
<dbReference type="PANTHER" id="PTHR46395">
    <property type="entry name" value="ADP-RIBOSYLATION FACTOR GTPASE-ACTIVATING PROTEIN 1"/>
    <property type="match status" value="1"/>
</dbReference>
<evidence type="ECO:0000313" key="8">
    <source>
        <dbReference type="EMBL" id="KLO15913.1"/>
    </source>
</evidence>
<dbReference type="Gene3D" id="1.10.220.150">
    <property type="entry name" value="Arf GTPase activating protein"/>
    <property type="match status" value="1"/>
</dbReference>
<feature type="region of interest" description="Disordered" evidence="6">
    <location>
        <begin position="127"/>
        <end position="197"/>
    </location>
</feature>
<organism evidence="8 9">
    <name type="scientific">Schizopora paradoxa</name>
    <dbReference type="NCBI Taxonomy" id="27342"/>
    <lineage>
        <taxon>Eukaryota</taxon>
        <taxon>Fungi</taxon>
        <taxon>Dikarya</taxon>
        <taxon>Basidiomycota</taxon>
        <taxon>Agaricomycotina</taxon>
        <taxon>Agaricomycetes</taxon>
        <taxon>Hymenochaetales</taxon>
        <taxon>Schizoporaceae</taxon>
        <taxon>Schizopora</taxon>
    </lineage>
</organism>
<dbReference type="PANTHER" id="PTHR46395:SF1">
    <property type="entry name" value="ADP-RIBOSYLATION FACTOR GTPASE-ACTIVATING PROTEIN 1"/>
    <property type="match status" value="1"/>
</dbReference>
<dbReference type="PRINTS" id="PR00405">
    <property type="entry name" value="REVINTRACTNG"/>
</dbReference>
<keyword evidence="1" id="KW-0343">GTPase activation</keyword>
<evidence type="ECO:0000256" key="1">
    <source>
        <dbReference type="ARBA" id="ARBA00022468"/>
    </source>
</evidence>
<dbReference type="SMART" id="SM00105">
    <property type="entry name" value="ArfGap"/>
    <property type="match status" value="1"/>
</dbReference>
<dbReference type="GO" id="GO:0032012">
    <property type="term" value="P:regulation of ARF protein signal transduction"/>
    <property type="evidence" value="ECO:0007669"/>
    <property type="project" value="TreeGrafter"/>
</dbReference>